<dbReference type="Gene3D" id="1.10.390.40">
    <property type="match status" value="1"/>
</dbReference>
<dbReference type="PANTHER" id="PTHR30486">
    <property type="entry name" value="TWITCHING MOTILITY PROTEIN PILT"/>
    <property type="match status" value="1"/>
</dbReference>
<dbReference type="EMBL" id="CP002588">
    <property type="protein sequence ID" value="AEA47474.1"/>
    <property type="molecule type" value="Genomic_DNA"/>
</dbReference>
<evidence type="ECO:0000259" key="2">
    <source>
        <dbReference type="Pfam" id="PF00437"/>
    </source>
</evidence>
<gene>
    <name evidence="3" type="ordered locus">Arcve_1471</name>
</gene>
<dbReference type="HOGENOM" id="CLU_005379_2_2_2"/>
<comment type="similarity">
    <text evidence="1">Belongs to the GSP E family.</text>
</comment>
<dbReference type="PANTHER" id="PTHR30486:SF14">
    <property type="entry name" value="FLAGELLA ACCESSORY PROTEIN I"/>
    <property type="match status" value="1"/>
</dbReference>
<dbReference type="InterPro" id="IPR027417">
    <property type="entry name" value="P-loop_NTPase"/>
</dbReference>
<protein>
    <submittedName>
        <fullName evidence="3">Type II secretion system protein E</fullName>
    </submittedName>
</protein>
<reference evidence="3 4" key="1">
    <citation type="submission" date="2011-03" db="EMBL/GenBank/DDBJ databases">
        <title>The complete genome of Archaeoglobus veneficus SNP6.</title>
        <authorList>
            <consortium name="US DOE Joint Genome Institute (JGI-PGF)"/>
            <person name="Lucas S."/>
            <person name="Copeland A."/>
            <person name="Lapidus A."/>
            <person name="Bruce D."/>
            <person name="Goodwin L."/>
            <person name="Pitluck S."/>
            <person name="Kyrpides N."/>
            <person name="Mavromatis K."/>
            <person name="Pagani I."/>
            <person name="Ivanova N."/>
            <person name="Mikhailova N."/>
            <person name="Lu M."/>
            <person name="Detter J.C."/>
            <person name="Tapia R."/>
            <person name="Han C."/>
            <person name="Land M."/>
            <person name="Hauser L."/>
            <person name="Markowitz V."/>
            <person name="Cheng J.-F."/>
            <person name="Hugenholtz P."/>
            <person name="Woyke T."/>
            <person name="Wu D."/>
            <person name="Spring S."/>
            <person name="Brambilla E."/>
            <person name="Klenk H.-P."/>
            <person name="Eisen J.A."/>
        </authorList>
    </citation>
    <scope>NUCLEOTIDE SEQUENCE [LARGE SCALE GENOMIC DNA]</scope>
    <source>
        <strain>SNP6</strain>
    </source>
</reference>
<dbReference type="Pfam" id="PF00437">
    <property type="entry name" value="T2SSE"/>
    <property type="match status" value="1"/>
</dbReference>
<dbReference type="InterPro" id="IPR001482">
    <property type="entry name" value="T2SS/T4SS_dom"/>
</dbReference>
<evidence type="ECO:0000256" key="1">
    <source>
        <dbReference type="ARBA" id="ARBA00006611"/>
    </source>
</evidence>
<evidence type="ECO:0000313" key="4">
    <source>
        <dbReference type="Proteomes" id="UP000008136"/>
    </source>
</evidence>
<dbReference type="AlphaFoldDB" id="F2KP70"/>
<sequence>MGGMAATKLQPELKNLAYRYPHLKDHLISFKRITGKYPIYKEELTDEDKKNRRPNVIYPIGDLLFAHVWGEGSQETRYYVIEPRLNEEEKQKYKLVLELVLEKSVTEEAPTSDEEFTDIIEEILRESVIITKKKRSKSGIGSILRRFIKFDRKIEVTKETYEKFRYRLNRDIVGMGPLEPLMRDKYFEDIHVINRQITYGVHKVFGMVRTNIKWDSDEEYERYLKSLGERLGKPISDAHPIIDARLPDGSRLNLIYSDDVSYRGPSFTIRKSKDVPISVTQLIKWGTLTPTLAAYLWLALENDMSMIIAGETASGKTTTLNAILTFIHHDAKIYTCEDTPEVIPPHNAWQQMVTREGEEGKGGVTMFDLLKAALRSRPNYIIVGEVRGAEGRIAFQAMQTGHPTIFTFHAATIESLVQRLSSDPINVPLAFIGNCNIALFQNYIKGRGVRRVTSIHEIEGYSKQFNGVVTREVFEYDYVDDKIIFKGFANSYILEEKIAEKMGLADRREIYNILEERAKVLERMVQERIFDYYEVNELIKAYRINGLEGLPFSIR</sequence>
<dbReference type="KEGG" id="ave:Arcve_1471"/>
<organism evidence="3 4">
    <name type="scientific">Archaeoglobus veneficus (strain DSM 11195 / SNP6)</name>
    <dbReference type="NCBI Taxonomy" id="693661"/>
    <lineage>
        <taxon>Archaea</taxon>
        <taxon>Methanobacteriati</taxon>
        <taxon>Methanobacteriota</taxon>
        <taxon>Archaeoglobi</taxon>
        <taxon>Archaeoglobales</taxon>
        <taxon>Archaeoglobaceae</taxon>
        <taxon>Archaeoglobus</taxon>
    </lineage>
</organism>
<dbReference type="Gene3D" id="3.30.450.370">
    <property type="match status" value="1"/>
</dbReference>
<keyword evidence="4" id="KW-1185">Reference proteome</keyword>
<name>F2KP70_ARCVS</name>
<feature type="domain" description="Bacterial type II secretion system protein E" evidence="2">
    <location>
        <begin position="234"/>
        <end position="421"/>
    </location>
</feature>
<dbReference type="CDD" id="cd01130">
    <property type="entry name" value="VirB11-like_ATPase"/>
    <property type="match status" value="1"/>
</dbReference>
<dbReference type="GO" id="GO:0016887">
    <property type="term" value="F:ATP hydrolysis activity"/>
    <property type="evidence" value="ECO:0007669"/>
    <property type="project" value="InterPro"/>
</dbReference>
<dbReference type="Gene3D" id="3.40.50.300">
    <property type="entry name" value="P-loop containing nucleotide triphosphate hydrolases"/>
    <property type="match status" value="1"/>
</dbReference>
<dbReference type="Proteomes" id="UP000008136">
    <property type="component" value="Chromosome"/>
</dbReference>
<dbReference type="InterPro" id="IPR050921">
    <property type="entry name" value="T4SS_GSP_E_ATPase"/>
</dbReference>
<proteinExistence type="inferred from homology"/>
<dbReference type="STRING" id="693661.Arcve_1471"/>
<evidence type="ECO:0000313" key="3">
    <source>
        <dbReference type="EMBL" id="AEA47474.1"/>
    </source>
</evidence>
<accession>F2KP70</accession>
<dbReference type="SUPFAM" id="SSF52540">
    <property type="entry name" value="P-loop containing nucleoside triphosphate hydrolases"/>
    <property type="match status" value="1"/>
</dbReference>
<dbReference type="eggNOG" id="arCOG01817">
    <property type="taxonomic scope" value="Archaea"/>
</dbReference>